<proteinExistence type="predicted"/>
<reference evidence="1" key="1">
    <citation type="submission" date="2020-05" db="EMBL/GenBank/DDBJ databases">
        <authorList>
            <person name="Chiriac C."/>
            <person name="Salcher M."/>
            <person name="Ghai R."/>
            <person name="Kavagutti S V."/>
        </authorList>
    </citation>
    <scope>NUCLEOTIDE SEQUENCE</scope>
</reference>
<accession>A0A6J5RTE5</accession>
<name>A0A6J5RTE5_9CAUD</name>
<protein>
    <submittedName>
        <fullName evidence="1">Uncharacterized protein</fullName>
    </submittedName>
</protein>
<organism evidence="1">
    <name type="scientific">uncultured Caudovirales phage</name>
    <dbReference type="NCBI Taxonomy" id="2100421"/>
    <lineage>
        <taxon>Viruses</taxon>
        <taxon>Duplodnaviria</taxon>
        <taxon>Heunggongvirae</taxon>
        <taxon>Uroviricota</taxon>
        <taxon>Caudoviricetes</taxon>
        <taxon>Peduoviridae</taxon>
        <taxon>Maltschvirus</taxon>
        <taxon>Maltschvirus maltsch</taxon>
    </lineage>
</organism>
<gene>
    <name evidence="1" type="ORF">UFOVP1309_23</name>
</gene>
<sequence length="178" mass="19054">MSLVSSVDYANKRIYLSAESAVSGTTLDTLDVYREVLALRKITLAHRHYLPIISASGNEPKITGLSYTAAAAKLLRGCRIIPYNGSHTITLVRDTYTDDGFANAGCFDLSSLSVGVEINIVVDYDKVEIRQLGSTPSEIASVTVAQLQSTTIPVDIAKVNGLTVTGSGTEEYPWGPVV</sequence>
<dbReference type="EMBL" id="LR797271">
    <property type="protein sequence ID" value="CAB4197587.1"/>
    <property type="molecule type" value="Genomic_DNA"/>
</dbReference>
<evidence type="ECO:0000313" key="1">
    <source>
        <dbReference type="EMBL" id="CAB4197587.1"/>
    </source>
</evidence>